<accession>A0A9P4I5X8</accession>
<dbReference type="PANTHER" id="PTHR46517">
    <property type="entry name" value="FRUCTOSE-2,6-BISPHOSPHATASE TIGAR"/>
    <property type="match status" value="1"/>
</dbReference>
<name>A0A9P4I5X8_9PEZI</name>
<dbReference type="Gene3D" id="3.40.50.1240">
    <property type="entry name" value="Phosphoglycerate mutase-like"/>
    <property type="match status" value="1"/>
</dbReference>
<dbReference type="PROSITE" id="PS00175">
    <property type="entry name" value="PG_MUTASE"/>
    <property type="match status" value="1"/>
</dbReference>
<keyword evidence="5" id="KW-1185">Reference proteome</keyword>
<proteinExistence type="predicted"/>
<feature type="active site" description="Proton donor/acceptor" evidence="2">
    <location>
        <position position="93"/>
    </location>
</feature>
<dbReference type="EMBL" id="ML978139">
    <property type="protein sequence ID" value="KAF2093300.1"/>
    <property type="molecule type" value="Genomic_DNA"/>
</dbReference>
<evidence type="ECO:0000256" key="1">
    <source>
        <dbReference type="ARBA" id="ARBA00022801"/>
    </source>
</evidence>
<dbReference type="GO" id="GO:0004331">
    <property type="term" value="F:fructose-2,6-bisphosphate 2-phosphatase activity"/>
    <property type="evidence" value="ECO:0007669"/>
    <property type="project" value="TreeGrafter"/>
</dbReference>
<feature type="active site" description="Tele-phosphohistidine intermediate" evidence="2">
    <location>
        <position position="8"/>
    </location>
</feature>
<comment type="caution">
    <text evidence="4">The sequence shown here is derived from an EMBL/GenBank/DDBJ whole genome shotgun (WGS) entry which is preliminary data.</text>
</comment>
<dbReference type="PANTHER" id="PTHR46517:SF1">
    <property type="entry name" value="FRUCTOSE-2,6-BISPHOSPHATASE TIGAR"/>
    <property type="match status" value="1"/>
</dbReference>
<reference evidence="4" key="1">
    <citation type="journal article" date="2020" name="Stud. Mycol.">
        <title>101 Dothideomycetes genomes: a test case for predicting lifestyles and emergence of pathogens.</title>
        <authorList>
            <person name="Haridas S."/>
            <person name="Albert R."/>
            <person name="Binder M."/>
            <person name="Bloem J."/>
            <person name="Labutti K."/>
            <person name="Salamov A."/>
            <person name="Andreopoulos B."/>
            <person name="Baker S."/>
            <person name="Barry K."/>
            <person name="Bills G."/>
            <person name="Bluhm B."/>
            <person name="Cannon C."/>
            <person name="Castanera R."/>
            <person name="Culley D."/>
            <person name="Daum C."/>
            <person name="Ezra D."/>
            <person name="Gonzalez J."/>
            <person name="Henrissat B."/>
            <person name="Kuo A."/>
            <person name="Liang C."/>
            <person name="Lipzen A."/>
            <person name="Lutzoni F."/>
            <person name="Magnuson J."/>
            <person name="Mondo S."/>
            <person name="Nolan M."/>
            <person name="Ohm R."/>
            <person name="Pangilinan J."/>
            <person name="Park H.-J."/>
            <person name="Ramirez L."/>
            <person name="Alfaro M."/>
            <person name="Sun H."/>
            <person name="Tritt A."/>
            <person name="Yoshinaga Y."/>
            <person name="Zwiers L.-H."/>
            <person name="Turgeon B."/>
            <person name="Goodwin S."/>
            <person name="Spatafora J."/>
            <person name="Crous P."/>
            <person name="Grigoriev I."/>
        </authorList>
    </citation>
    <scope>NUCLEOTIDE SEQUENCE</scope>
    <source>
        <strain evidence="4">CBS 133067</strain>
    </source>
</reference>
<dbReference type="GO" id="GO:0043456">
    <property type="term" value="P:regulation of pentose-phosphate shunt"/>
    <property type="evidence" value="ECO:0007669"/>
    <property type="project" value="TreeGrafter"/>
</dbReference>
<evidence type="ECO:0000313" key="4">
    <source>
        <dbReference type="EMBL" id="KAF2093300.1"/>
    </source>
</evidence>
<dbReference type="InterPro" id="IPR051695">
    <property type="entry name" value="Phosphoglycerate_Mutase"/>
</dbReference>
<evidence type="ECO:0000256" key="2">
    <source>
        <dbReference type="PIRSR" id="PIRSR613078-1"/>
    </source>
</evidence>
<evidence type="ECO:0000256" key="3">
    <source>
        <dbReference type="PIRSR" id="PIRSR613078-2"/>
    </source>
</evidence>
<dbReference type="GO" id="GO:0045820">
    <property type="term" value="P:negative regulation of glycolytic process"/>
    <property type="evidence" value="ECO:0007669"/>
    <property type="project" value="TreeGrafter"/>
</dbReference>
<dbReference type="CDD" id="cd07067">
    <property type="entry name" value="HP_PGM_like"/>
    <property type="match status" value="1"/>
</dbReference>
<organism evidence="4 5">
    <name type="scientific">Rhizodiscina lignyota</name>
    <dbReference type="NCBI Taxonomy" id="1504668"/>
    <lineage>
        <taxon>Eukaryota</taxon>
        <taxon>Fungi</taxon>
        <taxon>Dikarya</taxon>
        <taxon>Ascomycota</taxon>
        <taxon>Pezizomycotina</taxon>
        <taxon>Dothideomycetes</taxon>
        <taxon>Pleosporomycetidae</taxon>
        <taxon>Aulographales</taxon>
        <taxon>Rhizodiscinaceae</taxon>
        <taxon>Rhizodiscina</taxon>
    </lineage>
</organism>
<dbReference type="AlphaFoldDB" id="A0A9P4I5X8"/>
<dbReference type="InterPro" id="IPR013078">
    <property type="entry name" value="His_Pase_superF_clade-1"/>
</dbReference>
<sequence>MRLYLIRHGETVDNVAGIYAGSRDSALTNHGFQQATRLGQHFQTNGIRFTHIFSSPLQRTLKTAELVRHGQLLLPDVDHTSIPRVKPVPELIEQDFGYYEGKNWTHMPSKGGKHDRYEQHRAQPGFKEPESVDSMAARMDSFLSDHLFPLLREDTTAEDACVAIVSHGLAMPVMWQQMILHLPFKSLTAADHLIEARGTIVVDRLGGWSNTGYLELDLQRTMTDKFYPGAEAYAEFIVDGGDKDGTCSTSDDVVAKPKRSIHQFTVTITAINSVEHLKGLKRTGGGVGSSKHDEAQKTIDTFFKRRRVS</sequence>
<dbReference type="SMART" id="SM00855">
    <property type="entry name" value="PGAM"/>
    <property type="match status" value="1"/>
</dbReference>
<protein>
    <submittedName>
        <fullName evidence="4">PGAM-domain-containing protein</fullName>
    </submittedName>
</protein>
<keyword evidence="1" id="KW-0378">Hydrolase</keyword>
<dbReference type="Pfam" id="PF00300">
    <property type="entry name" value="His_Phos_1"/>
    <property type="match status" value="1"/>
</dbReference>
<dbReference type="GO" id="GO:0005829">
    <property type="term" value="C:cytosol"/>
    <property type="evidence" value="ECO:0007669"/>
    <property type="project" value="TreeGrafter"/>
</dbReference>
<dbReference type="Proteomes" id="UP000799772">
    <property type="component" value="Unassembled WGS sequence"/>
</dbReference>
<feature type="binding site" evidence="3">
    <location>
        <position position="59"/>
    </location>
    <ligand>
        <name>substrate</name>
    </ligand>
</feature>
<dbReference type="SUPFAM" id="SSF53254">
    <property type="entry name" value="Phosphoglycerate mutase-like"/>
    <property type="match status" value="1"/>
</dbReference>
<gene>
    <name evidence="4" type="ORF">NA57DRAFT_81632</name>
</gene>
<feature type="binding site" evidence="3">
    <location>
        <begin position="7"/>
        <end position="14"/>
    </location>
    <ligand>
        <name>substrate</name>
    </ligand>
</feature>
<evidence type="ECO:0000313" key="5">
    <source>
        <dbReference type="Proteomes" id="UP000799772"/>
    </source>
</evidence>
<dbReference type="InterPro" id="IPR001345">
    <property type="entry name" value="PG/BPGM_mutase_AS"/>
</dbReference>
<dbReference type="InterPro" id="IPR029033">
    <property type="entry name" value="His_PPase_superfam"/>
</dbReference>
<dbReference type="OrthoDB" id="354304at2759"/>